<accession>A0AAV7XP55</accession>
<feature type="chain" id="PRO_5043854763" evidence="1">
    <location>
        <begin position="22"/>
        <end position="181"/>
    </location>
</feature>
<evidence type="ECO:0000313" key="2">
    <source>
        <dbReference type="EMBL" id="KAJ1526437.1"/>
    </source>
</evidence>
<comment type="caution">
    <text evidence="2">The sequence shown here is derived from an EMBL/GenBank/DDBJ whole genome shotgun (WGS) entry which is preliminary data.</text>
</comment>
<protein>
    <submittedName>
        <fullName evidence="2">Uncharacterized protein</fullName>
    </submittedName>
</protein>
<dbReference type="EMBL" id="JAPTSV010000007">
    <property type="protein sequence ID" value="KAJ1526437.1"/>
    <property type="molecule type" value="Genomic_DNA"/>
</dbReference>
<evidence type="ECO:0000313" key="3">
    <source>
        <dbReference type="Proteomes" id="UP001075354"/>
    </source>
</evidence>
<dbReference type="Proteomes" id="UP001075354">
    <property type="component" value="Chromosome 7"/>
</dbReference>
<reference evidence="2" key="1">
    <citation type="submission" date="2022-12" db="EMBL/GenBank/DDBJ databases">
        <title>Chromosome-level genome assembly of the bean flower thrips Megalurothrips usitatus.</title>
        <authorList>
            <person name="Ma L."/>
            <person name="Liu Q."/>
            <person name="Li H."/>
            <person name="Cai W."/>
        </authorList>
    </citation>
    <scope>NUCLEOTIDE SEQUENCE</scope>
    <source>
        <strain evidence="2">Cailab_2022a</strain>
    </source>
</reference>
<dbReference type="AlphaFoldDB" id="A0AAV7XP55"/>
<keyword evidence="3" id="KW-1185">Reference proteome</keyword>
<name>A0AAV7XP55_9NEOP</name>
<keyword evidence="1" id="KW-0732">Signal</keyword>
<feature type="signal peptide" evidence="1">
    <location>
        <begin position="1"/>
        <end position="21"/>
    </location>
</feature>
<proteinExistence type="predicted"/>
<organism evidence="2 3">
    <name type="scientific">Megalurothrips usitatus</name>
    <name type="common">bean blossom thrips</name>
    <dbReference type="NCBI Taxonomy" id="439358"/>
    <lineage>
        <taxon>Eukaryota</taxon>
        <taxon>Metazoa</taxon>
        <taxon>Ecdysozoa</taxon>
        <taxon>Arthropoda</taxon>
        <taxon>Hexapoda</taxon>
        <taxon>Insecta</taxon>
        <taxon>Pterygota</taxon>
        <taxon>Neoptera</taxon>
        <taxon>Paraneoptera</taxon>
        <taxon>Thysanoptera</taxon>
        <taxon>Terebrantia</taxon>
        <taxon>Thripoidea</taxon>
        <taxon>Thripidae</taxon>
        <taxon>Megalurothrips</taxon>
    </lineage>
</organism>
<gene>
    <name evidence="2" type="ORF">ONE63_009571</name>
</gene>
<evidence type="ECO:0000256" key="1">
    <source>
        <dbReference type="SAM" id="SignalP"/>
    </source>
</evidence>
<sequence length="181" mass="18621">MQDRWRLLFALALCLLPRSRGCGNASTTNGTMPSVQDAMAVPSATVPSIPAMTALNLLRNVPALRNVLEGLSGLPENIPVLGGEGGTPALGSTSGLGDTPGLGGIPGLGNLPGLGDAPDLDLPELGDLPGLGGFPDLGNFPSFLSELSFMPVLVSILRLFLGPVFNVVSYVFRLPVSSPFE</sequence>